<accession>A0A820WXL9</accession>
<feature type="non-terminal residue" evidence="2">
    <location>
        <position position="1"/>
    </location>
</feature>
<evidence type="ECO:0000313" key="2">
    <source>
        <dbReference type="EMBL" id="CAF4522785.1"/>
    </source>
</evidence>
<comment type="caution">
    <text evidence="2">The sequence shown here is derived from an EMBL/GenBank/DDBJ whole genome shotgun (WGS) entry which is preliminary data.</text>
</comment>
<proteinExistence type="predicted"/>
<gene>
    <name evidence="2" type="ORF">HFQ381_LOCUS29232</name>
</gene>
<evidence type="ECO:0000313" key="3">
    <source>
        <dbReference type="Proteomes" id="UP000663851"/>
    </source>
</evidence>
<reference evidence="2" key="1">
    <citation type="submission" date="2021-02" db="EMBL/GenBank/DDBJ databases">
        <authorList>
            <person name="Nowell W R."/>
        </authorList>
    </citation>
    <scope>NUCLEOTIDE SEQUENCE</scope>
</reference>
<dbReference type="EMBL" id="CAJOBO010004501">
    <property type="protein sequence ID" value="CAF4522785.1"/>
    <property type="molecule type" value="Genomic_DNA"/>
</dbReference>
<name>A0A820WXL9_9BILA</name>
<dbReference type="AlphaFoldDB" id="A0A820WXL9"/>
<sequence length="64" mass="7336">MNYPGRSFWSPDTVGTGWKDPEQSPYSGVFPDALPPIANYDLFKIRRIEFIYMLQQGSEVIVLP</sequence>
<dbReference type="Proteomes" id="UP000663851">
    <property type="component" value="Unassembled WGS sequence"/>
</dbReference>
<feature type="region of interest" description="Disordered" evidence="1">
    <location>
        <begin position="1"/>
        <end position="21"/>
    </location>
</feature>
<evidence type="ECO:0000256" key="1">
    <source>
        <dbReference type="SAM" id="MobiDB-lite"/>
    </source>
</evidence>
<organism evidence="2 3">
    <name type="scientific">Rotaria socialis</name>
    <dbReference type="NCBI Taxonomy" id="392032"/>
    <lineage>
        <taxon>Eukaryota</taxon>
        <taxon>Metazoa</taxon>
        <taxon>Spiralia</taxon>
        <taxon>Gnathifera</taxon>
        <taxon>Rotifera</taxon>
        <taxon>Eurotatoria</taxon>
        <taxon>Bdelloidea</taxon>
        <taxon>Philodinida</taxon>
        <taxon>Philodinidae</taxon>
        <taxon>Rotaria</taxon>
    </lineage>
</organism>
<protein>
    <submittedName>
        <fullName evidence="2">Uncharacterized protein</fullName>
    </submittedName>
</protein>